<dbReference type="GO" id="GO:0003700">
    <property type="term" value="F:DNA-binding transcription factor activity"/>
    <property type="evidence" value="ECO:0007669"/>
    <property type="project" value="InterPro"/>
</dbReference>
<accession>A0A7H1MA57</accession>
<dbReference type="Gene3D" id="1.10.10.10">
    <property type="entry name" value="Winged helix-like DNA-binding domain superfamily/Winged helix DNA-binding domain"/>
    <property type="match status" value="1"/>
</dbReference>
<sequence length="148" mass="16986">MEAEQSAGYLINHLARQFAILLSERLKPLDLAPAQFPILLHLWKQDGLSQHELVEKAELRQATIANTLARMERDNLIVRVAHPNDARVRLIKLTEKSKTLEQAATEIAQTINQQALSVLDENERQQFLLMMQKIIAQQKKMMGNHSER</sequence>
<dbReference type="InterPro" id="IPR000835">
    <property type="entry name" value="HTH_MarR-typ"/>
</dbReference>
<dbReference type="KEGG" id="nmus:H7A79_2062"/>
<dbReference type="PANTHER" id="PTHR42756:SF1">
    <property type="entry name" value="TRANSCRIPTIONAL REPRESSOR OF EMRAB OPERON"/>
    <property type="match status" value="1"/>
</dbReference>
<dbReference type="RefSeq" id="WP_135033986.1">
    <property type="nucleotide sequence ID" value="NZ_CP060414.2"/>
</dbReference>
<dbReference type="Pfam" id="PF01047">
    <property type="entry name" value="MarR"/>
    <property type="match status" value="1"/>
</dbReference>
<dbReference type="PRINTS" id="PR00598">
    <property type="entry name" value="HTHMARR"/>
</dbReference>
<feature type="domain" description="HTH marR-type" evidence="4">
    <location>
        <begin position="4"/>
        <end position="136"/>
    </location>
</feature>
<dbReference type="PANTHER" id="PTHR42756">
    <property type="entry name" value="TRANSCRIPTIONAL REGULATOR, MARR"/>
    <property type="match status" value="1"/>
</dbReference>
<evidence type="ECO:0000259" key="4">
    <source>
        <dbReference type="PROSITE" id="PS50995"/>
    </source>
</evidence>
<evidence type="ECO:0000313" key="6">
    <source>
        <dbReference type="Proteomes" id="UP000516412"/>
    </source>
</evidence>
<name>A0A7H1MA57_9NEIS</name>
<dbReference type="EMBL" id="CP060414">
    <property type="protein sequence ID" value="QNT58522.1"/>
    <property type="molecule type" value="Genomic_DNA"/>
</dbReference>
<dbReference type="SMART" id="SM00347">
    <property type="entry name" value="HTH_MARR"/>
    <property type="match status" value="1"/>
</dbReference>
<dbReference type="GO" id="GO:0003677">
    <property type="term" value="F:DNA binding"/>
    <property type="evidence" value="ECO:0007669"/>
    <property type="project" value="UniProtKB-KW"/>
</dbReference>
<evidence type="ECO:0000256" key="1">
    <source>
        <dbReference type="ARBA" id="ARBA00023015"/>
    </source>
</evidence>
<evidence type="ECO:0000256" key="2">
    <source>
        <dbReference type="ARBA" id="ARBA00023125"/>
    </source>
</evidence>
<protein>
    <submittedName>
        <fullName evidence="5">MarR family protein</fullName>
    </submittedName>
</protein>
<dbReference type="InterPro" id="IPR036388">
    <property type="entry name" value="WH-like_DNA-bd_sf"/>
</dbReference>
<dbReference type="InterPro" id="IPR036390">
    <property type="entry name" value="WH_DNA-bd_sf"/>
</dbReference>
<keyword evidence="1" id="KW-0805">Transcription regulation</keyword>
<proteinExistence type="predicted"/>
<keyword evidence="2" id="KW-0238">DNA-binding</keyword>
<organism evidence="5 6">
    <name type="scientific">Neisseria musculi</name>
    <dbReference type="NCBI Taxonomy" id="1815583"/>
    <lineage>
        <taxon>Bacteria</taxon>
        <taxon>Pseudomonadati</taxon>
        <taxon>Pseudomonadota</taxon>
        <taxon>Betaproteobacteria</taxon>
        <taxon>Neisseriales</taxon>
        <taxon>Neisseriaceae</taxon>
        <taxon>Neisseria</taxon>
    </lineage>
</organism>
<evidence type="ECO:0000313" key="5">
    <source>
        <dbReference type="EMBL" id="QNT58522.1"/>
    </source>
</evidence>
<evidence type="ECO:0000256" key="3">
    <source>
        <dbReference type="ARBA" id="ARBA00023163"/>
    </source>
</evidence>
<dbReference type="AlphaFoldDB" id="A0A7H1MA57"/>
<reference evidence="5" key="1">
    <citation type="submission" date="2024-06" db="EMBL/GenBank/DDBJ databases">
        <title>Complete Genome Sequence of mouse commensal type strain Neisseria musculi.</title>
        <authorList>
            <person name="Thapa E."/>
            <person name="Aluvathingal J."/>
            <person name="Nadendla S."/>
            <person name="Mehta A."/>
            <person name="Tettelin H."/>
            <person name="Weyand N.J."/>
        </authorList>
    </citation>
    <scope>NUCLEOTIDE SEQUENCE</scope>
    <source>
        <strain evidence="5">NW831</strain>
    </source>
</reference>
<dbReference type="SUPFAM" id="SSF46785">
    <property type="entry name" value="Winged helix' DNA-binding domain"/>
    <property type="match status" value="1"/>
</dbReference>
<gene>
    <name evidence="5" type="ORF">H7A79_2062</name>
</gene>
<keyword evidence="6" id="KW-1185">Reference proteome</keyword>
<dbReference type="PROSITE" id="PS50995">
    <property type="entry name" value="HTH_MARR_2"/>
    <property type="match status" value="1"/>
</dbReference>
<dbReference type="Proteomes" id="UP000516412">
    <property type="component" value="Chromosome"/>
</dbReference>
<keyword evidence="3" id="KW-0804">Transcription</keyword>